<name>A0A084ASA7_STACB</name>
<dbReference type="Proteomes" id="UP000028045">
    <property type="component" value="Unassembled WGS sequence"/>
</dbReference>
<sequence length="254" mass="28205">MPYPMAAPPTPYRAVDAQRFLQTYRPPVLTPLSAPDQNFMYLGMLKTPSRPLAATSISAQSPRQVFIHQCANAPPTFIVLETRADLSISRGKPGIPRACLPPSNTYALSVYMRLLWAAQEAATRGTPLDLVSAHQFVDFQYATVGHELLADHDCRIGESDEGVVFCSAVGESIEAFFARKIRGARVVRLQPEAVGIWVNENVPAMADMMDVDYVRPAPRTVPVSPRCEVRVSRKRGLQDAEERCYKMARYLTAH</sequence>
<dbReference type="EMBL" id="KL648586">
    <property type="protein sequence ID" value="KEY68186.1"/>
    <property type="molecule type" value="Genomic_DNA"/>
</dbReference>
<reference evidence="1 2" key="1">
    <citation type="journal article" date="2014" name="BMC Genomics">
        <title>Comparative genome sequencing reveals chemotype-specific gene clusters in the toxigenic black mold Stachybotrys.</title>
        <authorList>
            <person name="Semeiks J."/>
            <person name="Borek D."/>
            <person name="Otwinowski Z."/>
            <person name="Grishin N.V."/>
        </authorList>
    </citation>
    <scope>NUCLEOTIDE SEQUENCE [LARGE SCALE GENOMIC DNA]</scope>
    <source>
        <strain evidence="2">CBS 109288 / IBT 7711</strain>
    </source>
</reference>
<evidence type="ECO:0000313" key="2">
    <source>
        <dbReference type="Proteomes" id="UP000028045"/>
    </source>
</evidence>
<dbReference type="HOGENOM" id="CLU_1094878_0_0_1"/>
<organism evidence="1 2">
    <name type="scientific">Stachybotrys chartarum (strain CBS 109288 / IBT 7711)</name>
    <name type="common">Toxic black mold</name>
    <name type="synonym">Stilbospora chartarum</name>
    <dbReference type="NCBI Taxonomy" id="1280523"/>
    <lineage>
        <taxon>Eukaryota</taxon>
        <taxon>Fungi</taxon>
        <taxon>Dikarya</taxon>
        <taxon>Ascomycota</taxon>
        <taxon>Pezizomycotina</taxon>
        <taxon>Sordariomycetes</taxon>
        <taxon>Hypocreomycetidae</taxon>
        <taxon>Hypocreales</taxon>
        <taxon>Stachybotryaceae</taxon>
        <taxon>Stachybotrys</taxon>
    </lineage>
</organism>
<protein>
    <submittedName>
        <fullName evidence="1">Uncharacterized protein</fullName>
    </submittedName>
</protein>
<proteinExistence type="predicted"/>
<dbReference type="OrthoDB" id="10279602at2759"/>
<evidence type="ECO:0000313" key="1">
    <source>
        <dbReference type="EMBL" id="KEY68186.1"/>
    </source>
</evidence>
<accession>A0A084ASA7</accession>
<dbReference type="AlphaFoldDB" id="A0A084ASA7"/>
<keyword evidence="2" id="KW-1185">Reference proteome</keyword>
<gene>
    <name evidence="1" type="ORF">S7711_11351</name>
</gene>